<proteinExistence type="predicted"/>
<name>G3A1J6_9RALS</name>
<dbReference type="AlphaFoldDB" id="G3A1J6"/>
<protein>
    <recommendedName>
        <fullName evidence="3">Lipoprotein</fullName>
    </recommendedName>
</protein>
<reference evidence="2" key="2">
    <citation type="submission" date="2011-04" db="EMBL/GenBank/DDBJ databases">
        <authorList>
            <person name="Genoscope - CEA"/>
        </authorList>
    </citation>
    <scope>NUCLEOTIDE SEQUENCE</scope>
    <source>
        <strain evidence="2">R24</strain>
    </source>
</reference>
<dbReference type="InterPro" id="IPR008487">
    <property type="entry name" value="DUF769"/>
</dbReference>
<dbReference type="Pfam" id="PF05590">
    <property type="entry name" value="DUF769"/>
    <property type="match status" value="2"/>
</dbReference>
<sequence length="256" mass="29257">MKAKVLLVVLSANWALTGCAWGPDQPDARTGKPLPASPASPRELGLRFHTLNLFEQYRVTHAYLQGINISQCYPGAPDDDVQFVTMQRDSGKTEPAYIYYPRGNRADRRERPLRMMIEGVKKRNTFYEFMEFDAFCHDRIAGGAITLGIRDARRESIGQYVASSEQTLSRYPNSKQDAMRSVVRNGNTWTELHTVVPGLPLIEESEAWMLPVGNSPYYFYLTFGYSIAARANNTPEYQQARRLFEQILDSFRIERL</sequence>
<organism evidence="2">
    <name type="scientific">Ralstonia syzygii R24</name>
    <dbReference type="NCBI Taxonomy" id="907261"/>
    <lineage>
        <taxon>Bacteria</taxon>
        <taxon>Pseudomonadati</taxon>
        <taxon>Pseudomonadota</taxon>
        <taxon>Betaproteobacteria</taxon>
        <taxon>Burkholderiales</taxon>
        <taxon>Burkholderiaceae</taxon>
        <taxon>Ralstonia</taxon>
        <taxon>Ralstonia solanacearum species complex</taxon>
    </lineage>
</organism>
<reference evidence="2" key="1">
    <citation type="journal article" date="2011" name="PLoS ONE">
        <title>Ralstonia syzygii, the Blood Disease Bacterium and some Asian R. solanacearum strains form a single genomic species despite divergent lifestyles.</title>
        <authorList>
            <person name="Remenant B."/>
            <person name="de Cambiaire J.C."/>
            <person name="Cellier G."/>
            <person name="Jacobs J.M."/>
            <person name="Mangenot S."/>
            <person name="Barbe V."/>
            <person name="Lajus A."/>
            <person name="Vallenet D."/>
            <person name="Medigue C."/>
            <person name="Fegan M."/>
            <person name="Allen C."/>
            <person name="Prior P."/>
        </authorList>
    </citation>
    <scope>NUCLEOTIDE SEQUENCE</scope>
    <source>
        <strain evidence="2">R24</strain>
    </source>
</reference>
<accession>G3A1J6</accession>
<evidence type="ECO:0008006" key="3">
    <source>
        <dbReference type="Google" id="ProtNLM"/>
    </source>
</evidence>
<keyword evidence="1" id="KW-0732">Signal</keyword>
<gene>
    <name evidence="2" type="ORF">RALSY_11091</name>
</gene>
<evidence type="ECO:0000256" key="1">
    <source>
        <dbReference type="SAM" id="SignalP"/>
    </source>
</evidence>
<evidence type="ECO:0000313" key="2">
    <source>
        <dbReference type="EMBL" id="CCA85096.1"/>
    </source>
</evidence>
<dbReference type="EMBL" id="FR854086">
    <property type="protein sequence ID" value="CCA85096.1"/>
    <property type="molecule type" value="Genomic_DNA"/>
</dbReference>
<dbReference type="RefSeq" id="WP_197331961.1">
    <property type="nucleotide sequence ID" value="NZ_CP115944.1"/>
</dbReference>
<dbReference type="PROSITE" id="PS51257">
    <property type="entry name" value="PROKAR_LIPOPROTEIN"/>
    <property type="match status" value="1"/>
</dbReference>
<feature type="signal peptide" evidence="1">
    <location>
        <begin position="1"/>
        <end position="20"/>
    </location>
</feature>
<feature type="chain" id="PRO_5003441936" description="Lipoprotein" evidence="1">
    <location>
        <begin position="21"/>
        <end position="256"/>
    </location>
</feature>